<feature type="compositionally biased region" description="Polar residues" evidence="3">
    <location>
        <begin position="720"/>
        <end position="731"/>
    </location>
</feature>
<proteinExistence type="predicted"/>
<evidence type="ECO:0000313" key="8">
    <source>
        <dbReference type="Proteomes" id="UP000009046"/>
    </source>
</evidence>
<dbReference type="EMBL" id="AAZO01002282">
    <property type="status" value="NOT_ANNOTATED_CDS"/>
    <property type="molecule type" value="Genomic_DNA"/>
</dbReference>
<feature type="compositionally biased region" description="Low complexity" evidence="3">
    <location>
        <begin position="772"/>
        <end position="798"/>
    </location>
</feature>
<dbReference type="GO" id="GO:0032956">
    <property type="term" value="P:regulation of actin cytoskeleton organization"/>
    <property type="evidence" value="ECO:0007669"/>
    <property type="project" value="TreeGrafter"/>
</dbReference>
<dbReference type="CTD" id="8240327"/>
<dbReference type="InParanoid" id="E0VH11"/>
<keyword evidence="2" id="KW-0597">Phosphoprotein</keyword>
<dbReference type="PANTHER" id="PTHR14130">
    <property type="entry name" value="3BP-1 RELATED RHOGAP"/>
    <property type="match status" value="1"/>
</dbReference>
<feature type="compositionally biased region" description="Low complexity" evidence="3">
    <location>
        <begin position="742"/>
        <end position="759"/>
    </location>
</feature>
<reference evidence="6" key="1">
    <citation type="submission" date="2007-04" db="EMBL/GenBank/DDBJ databases">
        <title>Annotation of Pediculus humanus corporis strain USDA.</title>
        <authorList>
            <person name="Kirkness E."/>
            <person name="Hannick L."/>
            <person name="Hass B."/>
            <person name="Bruggner R."/>
            <person name="Lawson D."/>
            <person name="Bidwell S."/>
            <person name="Joardar V."/>
            <person name="Caler E."/>
            <person name="Walenz B."/>
            <person name="Inman J."/>
            <person name="Schobel S."/>
            <person name="Galinsky K."/>
            <person name="Amedeo P."/>
            <person name="Strausberg R."/>
        </authorList>
    </citation>
    <scope>NUCLEOTIDE SEQUENCE</scope>
    <source>
        <strain evidence="6">USDA</strain>
    </source>
</reference>
<feature type="region of interest" description="Disordered" evidence="3">
    <location>
        <begin position="619"/>
        <end position="828"/>
    </location>
</feature>
<dbReference type="InterPro" id="IPR027267">
    <property type="entry name" value="AH/BAR_dom_sf"/>
</dbReference>
<evidence type="ECO:0000259" key="4">
    <source>
        <dbReference type="PROSITE" id="PS50238"/>
    </source>
</evidence>
<dbReference type="eggNOG" id="KOG4270">
    <property type="taxonomic scope" value="Eukaryota"/>
</dbReference>
<dbReference type="VEuPathDB" id="VectorBase:PHUM196820"/>
<dbReference type="Pfam" id="PF00620">
    <property type="entry name" value="RhoGAP"/>
    <property type="match status" value="1"/>
</dbReference>
<dbReference type="SUPFAM" id="SSF103657">
    <property type="entry name" value="BAR/IMD domain-like"/>
    <property type="match status" value="1"/>
</dbReference>
<feature type="compositionally biased region" description="Polar residues" evidence="3">
    <location>
        <begin position="760"/>
        <end position="771"/>
    </location>
</feature>
<dbReference type="FunCoup" id="E0VH11">
    <property type="interactions" value="520"/>
</dbReference>
<feature type="compositionally biased region" description="Basic and acidic residues" evidence="3">
    <location>
        <begin position="658"/>
        <end position="672"/>
    </location>
</feature>
<feature type="compositionally biased region" description="Pro residues" evidence="3">
    <location>
        <begin position="806"/>
        <end position="815"/>
    </location>
</feature>
<dbReference type="GO" id="GO:0007165">
    <property type="term" value="P:signal transduction"/>
    <property type="evidence" value="ECO:0007669"/>
    <property type="project" value="InterPro"/>
</dbReference>
<dbReference type="InterPro" id="IPR047165">
    <property type="entry name" value="RHG17/44/SH3BP1-like"/>
</dbReference>
<dbReference type="EMBL" id="AAZO01002283">
    <property type="status" value="NOT_ANNOTATED_CDS"/>
    <property type="molecule type" value="Genomic_DNA"/>
</dbReference>
<keyword evidence="1" id="KW-0343">GTPase activation</keyword>
<accession>E0VH11</accession>
<dbReference type="GO" id="GO:0005737">
    <property type="term" value="C:cytoplasm"/>
    <property type="evidence" value="ECO:0007669"/>
    <property type="project" value="InterPro"/>
</dbReference>
<feature type="domain" description="BAR" evidence="5">
    <location>
        <begin position="1"/>
        <end position="181"/>
    </location>
</feature>
<dbReference type="InterPro" id="IPR000198">
    <property type="entry name" value="RhoGAP_dom"/>
</dbReference>
<dbReference type="EnsemblMetazoa" id="PHUM196820-RA">
    <property type="protein sequence ID" value="PHUM196820-PA"/>
    <property type="gene ID" value="PHUM196820"/>
</dbReference>
<dbReference type="Proteomes" id="UP000009046">
    <property type="component" value="Unassembled WGS sequence"/>
</dbReference>
<gene>
    <name evidence="7" type="primary">8240327</name>
    <name evidence="6" type="ORF">Phum_PHUM196820</name>
</gene>
<dbReference type="OMA" id="FYESTER"/>
<name>E0VH11_PEDHC</name>
<reference evidence="6" key="2">
    <citation type="submission" date="2007-04" db="EMBL/GenBank/DDBJ databases">
        <title>The genome of the human body louse.</title>
        <authorList>
            <consortium name="The Human Body Louse Genome Consortium"/>
            <person name="Kirkness E."/>
            <person name="Walenz B."/>
            <person name="Hass B."/>
            <person name="Bruggner R."/>
            <person name="Strausberg R."/>
        </authorList>
    </citation>
    <scope>NUCLEOTIDE SEQUENCE</scope>
    <source>
        <strain evidence="6">USDA</strain>
    </source>
</reference>
<keyword evidence="8" id="KW-1185">Reference proteome</keyword>
<dbReference type="SMART" id="SM00324">
    <property type="entry name" value="RhoGAP"/>
    <property type="match status" value="1"/>
</dbReference>
<dbReference type="EMBL" id="DS235156">
    <property type="protein sequence ID" value="EEB12667.1"/>
    <property type="molecule type" value="Genomic_DNA"/>
</dbReference>
<dbReference type="InterPro" id="IPR004148">
    <property type="entry name" value="BAR_dom"/>
</dbReference>
<dbReference type="PANTHER" id="PTHR14130:SF14">
    <property type="entry name" value="RHO GTPASE-ACTIVATING PROTEIN 92B"/>
    <property type="match status" value="1"/>
</dbReference>
<dbReference type="HOGENOM" id="CLU_014834_0_0_1"/>
<dbReference type="SUPFAM" id="SSF48350">
    <property type="entry name" value="GTPase activation domain, GAP"/>
    <property type="match status" value="1"/>
</dbReference>
<dbReference type="PROSITE" id="PS51021">
    <property type="entry name" value="BAR"/>
    <property type="match status" value="1"/>
</dbReference>
<dbReference type="GeneID" id="8240327"/>
<dbReference type="STRING" id="121224.E0VH11"/>
<protein>
    <recommendedName>
        <fullName evidence="9">Rho-GAP domain-containing protein</fullName>
    </recommendedName>
</protein>
<evidence type="ECO:0008006" key="9">
    <source>
        <dbReference type="Google" id="ProtNLM"/>
    </source>
</evidence>
<dbReference type="GO" id="GO:0035020">
    <property type="term" value="P:regulation of Rac protein signal transduction"/>
    <property type="evidence" value="ECO:0007669"/>
    <property type="project" value="TreeGrafter"/>
</dbReference>
<dbReference type="OrthoDB" id="19923at2759"/>
<dbReference type="GO" id="GO:0005096">
    <property type="term" value="F:GTPase activator activity"/>
    <property type="evidence" value="ECO:0007669"/>
    <property type="project" value="UniProtKB-KW"/>
</dbReference>
<feature type="domain" description="Rho-GAP" evidence="4">
    <location>
        <begin position="187"/>
        <end position="378"/>
    </location>
</feature>
<dbReference type="KEGG" id="phu:Phum_PHUM196820"/>
<evidence type="ECO:0000313" key="7">
    <source>
        <dbReference type="EnsemblMetazoa" id="PHUM196820-PA"/>
    </source>
</evidence>
<feature type="compositionally biased region" description="Polar residues" evidence="3">
    <location>
        <begin position="819"/>
        <end position="828"/>
    </location>
</feature>
<dbReference type="FunFam" id="1.10.555.10:FF:000001">
    <property type="entry name" value="Rho GTPase activating protein 44"/>
    <property type="match status" value="1"/>
</dbReference>
<feature type="compositionally biased region" description="Low complexity" evidence="3">
    <location>
        <begin position="621"/>
        <end position="637"/>
    </location>
</feature>
<sequence>MTKKSPSYQLGAALLESSGACDEESLMKVVLTKCGHAEKCISEESAEHDSRVEQHVISPLQNVIEVDFPNIVKQKRNVTKVCLDMDSAKTRYLQAQKHNSHTSGAAKVELIKDELKDSEQKVEQSRDVLACEMFHLAARESELCYTVLQYYKFQKRYHEYALGILDKLIPELESDICSSKTKPVYGVDLEEHLQVTGRKIAFPIELCVCALLELGMEEEGLFRLAGGASKLKRMKLSFDAGCMTLATALTYRDPHVIAGALKSYLRELPEPLLTHSLYDEWLNAAKAQTHPDNKLQALWTVVHKLPKPNFDNLSYLIKFFHILSKNHEINKMSPHNIAIVIAPSLIWTKDENGFGLNVNVSLYPSIIDLLVTYADWFFDKEMDFYLTLEPIMNGEVEEKSSEKGIDNKGFDLKLADKMNKSAIEKNSGQNHPGGDYDSNTSEMSRSQSTTCLSEETQAYESPKPITRRKNKSIAPGPPICKDEKRKDGQLGKDNVKTKEIHVFNDKPDKPPRPTVVSNSTLPRPSKSNRENKINENNEEIMKKQPVDDIVLSKKLDESNEKAFKMNRTSMDPNNFRNNYENILLSSNENLNTGSTDDNRTLQKNYSVINKQQQISVIEVGSSNKNNSNNKVSDNNTSGVVDDDADLIPSGRTTSMEKTVNDNKTFESEVDKDADADDDDDKDVVVVQERKTAAVTSNRPLSLPGSEKPERPPKPDYKFSSPPSSHTRTFSDGQIIDMKPSDNTSNNNNNNNGNVNISTNMSSGNSHCIKQFTSSTNTTSETPSPTPPLSMSSSPPVSSIFIKHPQTSPPPPPVPAKPRANSQSESTDF</sequence>
<feature type="compositionally biased region" description="Basic and acidic residues" evidence="3">
    <location>
        <begin position="480"/>
        <end position="511"/>
    </location>
</feature>
<dbReference type="Pfam" id="PF03114">
    <property type="entry name" value="BAR"/>
    <property type="match status" value="1"/>
</dbReference>
<dbReference type="RefSeq" id="XP_002425405.1">
    <property type="nucleotide sequence ID" value="XM_002425360.1"/>
</dbReference>
<feature type="region of interest" description="Disordered" evidence="3">
    <location>
        <begin position="423"/>
        <end position="533"/>
    </location>
</feature>
<evidence type="ECO:0000313" key="6">
    <source>
        <dbReference type="EMBL" id="EEB12667.1"/>
    </source>
</evidence>
<dbReference type="Gene3D" id="1.10.555.10">
    <property type="entry name" value="Rho GTPase activation protein"/>
    <property type="match status" value="1"/>
</dbReference>
<evidence type="ECO:0000256" key="3">
    <source>
        <dbReference type="SAM" id="MobiDB-lite"/>
    </source>
</evidence>
<feature type="compositionally biased region" description="Basic and acidic residues" evidence="3">
    <location>
        <begin position="706"/>
        <end position="716"/>
    </location>
</feature>
<dbReference type="Gene3D" id="1.20.1270.60">
    <property type="entry name" value="Arfaptin homology (AH) domain/BAR domain"/>
    <property type="match status" value="1"/>
</dbReference>
<evidence type="ECO:0000259" key="5">
    <source>
        <dbReference type="PROSITE" id="PS51021"/>
    </source>
</evidence>
<reference evidence="7" key="3">
    <citation type="submission" date="2021-02" db="UniProtKB">
        <authorList>
            <consortium name="EnsemblMetazoa"/>
        </authorList>
    </citation>
    <scope>IDENTIFICATION</scope>
    <source>
        <strain evidence="7">USDA</strain>
    </source>
</reference>
<dbReference type="InterPro" id="IPR008936">
    <property type="entry name" value="Rho_GTPase_activation_prot"/>
</dbReference>
<feature type="compositionally biased region" description="Polar residues" evidence="3">
    <location>
        <begin position="437"/>
        <end position="459"/>
    </location>
</feature>
<dbReference type="PROSITE" id="PS50238">
    <property type="entry name" value="RHOGAP"/>
    <property type="match status" value="1"/>
</dbReference>
<dbReference type="AlphaFoldDB" id="E0VH11"/>
<organism>
    <name type="scientific">Pediculus humanus subsp. corporis</name>
    <name type="common">Body louse</name>
    <dbReference type="NCBI Taxonomy" id="121224"/>
    <lineage>
        <taxon>Eukaryota</taxon>
        <taxon>Metazoa</taxon>
        <taxon>Ecdysozoa</taxon>
        <taxon>Arthropoda</taxon>
        <taxon>Hexapoda</taxon>
        <taxon>Insecta</taxon>
        <taxon>Pterygota</taxon>
        <taxon>Neoptera</taxon>
        <taxon>Paraneoptera</taxon>
        <taxon>Psocodea</taxon>
        <taxon>Troctomorpha</taxon>
        <taxon>Phthiraptera</taxon>
        <taxon>Anoplura</taxon>
        <taxon>Pediculidae</taxon>
        <taxon>Pediculus</taxon>
    </lineage>
</organism>
<evidence type="ECO:0000256" key="2">
    <source>
        <dbReference type="ARBA" id="ARBA00022553"/>
    </source>
</evidence>
<evidence type="ECO:0000256" key="1">
    <source>
        <dbReference type="ARBA" id="ARBA00022468"/>
    </source>
</evidence>